<dbReference type="NCBIfam" id="TIGR01444">
    <property type="entry name" value="fkbM_fam"/>
    <property type="match status" value="1"/>
</dbReference>
<dbReference type="Gene3D" id="3.40.50.150">
    <property type="entry name" value="Vaccinia Virus protein VP39"/>
    <property type="match status" value="1"/>
</dbReference>
<dbReference type="STRING" id="690879.TSACC_2243"/>
<evidence type="ECO:0000313" key="3">
    <source>
        <dbReference type="Proteomes" id="UP000076023"/>
    </source>
</evidence>
<feature type="domain" description="Methyltransferase FkbM" evidence="1">
    <location>
        <begin position="92"/>
        <end position="254"/>
    </location>
</feature>
<dbReference type="InterPro" id="IPR006342">
    <property type="entry name" value="FkbM_mtfrase"/>
</dbReference>
<comment type="caution">
    <text evidence="2">The sequence shown here is derived from an EMBL/GenBank/DDBJ whole genome shotgun (WGS) entry which is preliminary data.</text>
</comment>
<evidence type="ECO:0000313" key="2">
    <source>
        <dbReference type="EMBL" id="GAT31849.1"/>
    </source>
</evidence>
<accession>A0A146G1V7</accession>
<dbReference type="InParanoid" id="A0A146G1V7"/>
<dbReference type="InterPro" id="IPR029063">
    <property type="entry name" value="SAM-dependent_MTases_sf"/>
</dbReference>
<name>A0A146G1V7_TERSA</name>
<protein>
    <submittedName>
        <fullName evidence="2">Methyltransferase, FkbM family</fullName>
    </submittedName>
</protein>
<dbReference type="AlphaFoldDB" id="A0A146G1V7"/>
<keyword evidence="3" id="KW-1185">Reference proteome</keyword>
<dbReference type="InterPro" id="IPR052514">
    <property type="entry name" value="SAM-dependent_MTase"/>
</dbReference>
<dbReference type="Proteomes" id="UP000076023">
    <property type="component" value="Unassembled WGS sequence"/>
</dbReference>
<dbReference type="PANTHER" id="PTHR34203:SF15">
    <property type="entry name" value="SLL1173 PROTEIN"/>
    <property type="match status" value="1"/>
</dbReference>
<dbReference type="GO" id="GO:0008168">
    <property type="term" value="F:methyltransferase activity"/>
    <property type="evidence" value="ECO:0007669"/>
    <property type="project" value="UniProtKB-KW"/>
</dbReference>
<gene>
    <name evidence="2" type="ORF">TSACC_2243</name>
</gene>
<dbReference type="GO" id="GO:0032259">
    <property type="term" value="P:methylation"/>
    <property type="evidence" value="ECO:0007669"/>
    <property type="project" value="UniProtKB-KW"/>
</dbReference>
<reference evidence="3" key="1">
    <citation type="journal article" date="2017" name="Genome Announc.">
        <title>Draft Genome Sequence of Terrimicrobium sacchariphilum NM-5T, a Facultative Anaerobic Soil Bacterium of the Class Spartobacteria.</title>
        <authorList>
            <person name="Qiu Y.L."/>
            <person name="Tourlousse D.M."/>
            <person name="Matsuura N."/>
            <person name="Ohashi A."/>
            <person name="Sekiguchi Y."/>
        </authorList>
    </citation>
    <scope>NUCLEOTIDE SEQUENCE [LARGE SCALE GENOMIC DNA]</scope>
    <source>
        <strain evidence="3">NM-5</strain>
    </source>
</reference>
<keyword evidence="2" id="KW-0808">Transferase</keyword>
<dbReference type="SUPFAM" id="SSF53335">
    <property type="entry name" value="S-adenosyl-L-methionine-dependent methyltransferases"/>
    <property type="match status" value="1"/>
</dbReference>
<dbReference type="RefSeq" id="WP_075077723.1">
    <property type="nucleotide sequence ID" value="NZ_BDCO01000002.1"/>
</dbReference>
<dbReference type="PANTHER" id="PTHR34203">
    <property type="entry name" value="METHYLTRANSFERASE, FKBM FAMILY PROTEIN"/>
    <property type="match status" value="1"/>
</dbReference>
<dbReference type="EMBL" id="BDCO01000002">
    <property type="protein sequence ID" value="GAT31849.1"/>
    <property type="molecule type" value="Genomic_DNA"/>
</dbReference>
<proteinExistence type="predicted"/>
<keyword evidence="2" id="KW-0489">Methyltransferase</keyword>
<evidence type="ECO:0000259" key="1">
    <source>
        <dbReference type="Pfam" id="PF05050"/>
    </source>
</evidence>
<organism evidence="2 3">
    <name type="scientific">Terrimicrobium sacchariphilum</name>
    <dbReference type="NCBI Taxonomy" id="690879"/>
    <lineage>
        <taxon>Bacteria</taxon>
        <taxon>Pseudomonadati</taxon>
        <taxon>Verrucomicrobiota</taxon>
        <taxon>Terrimicrobiia</taxon>
        <taxon>Terrimicrobiales</taxon>
        <taxon>Terrimicrobiaceae</taxon>
        <taxon>Terrimicrobium</taxon>
    </lineage>
</organism>
<sequence length="276" mass="30963">MSQSHVPKIPPADKLIAWLYRSGRPGLAATLLWQTKGCNLSSLIQWPDASGMIWTLNPHVAIDRALLLTGRHDPEIFDILSAEIRPHDVVWDIGANIGCLSLPLVRQHKTVRLVAFEPSPAAAHQFTLNAELNGLKAELVTTPLADCLRAECLHIKLSRNSGQNSLRPWEEVSYDFKIHLLCESAASLMEKSNLPEPNIVKLDVEQFEEEVLRGMEPILRGSKLRLLIFECMRNNSPQRFQAISDLLTECGFRVDEIPPEPGKPVENFVARRTGRD</sequence>
<dbReference type="Pfam" id="PF05050">
    <property type="entry name" value="Methyltransf_21"/>
    <property type="match status" value="1"/>
</dbReference>